<dbReference type="InterPro" id="IPR048999">
    <property type="entry name" value="STT3-PglB_core"/>
</dbReference>
<evidence type="ECO:0000256" key="1">
    <source>
        <dbReference type="ARBA" id="ARBA00001936"/>
    </source>
</evidence>
<organism evidence="20 21">
    <name type="scientific">Thermofilum adornatum 1505</name>
    <dbReference type="NCBI Taxonomy" id="697581"/>
    <lineage>
        <taxon>Archaea</taxon>
        <taxon>Thermoproteota</taxon>
        <taxon>Thermoprotei</taxon>
        <taxon>Thermofilales</taxon>
        <taxon>Thermofilaceae</taxon>
        <taxon>Thermofilum</taxon>
    </lineage>
</organism>
<protein>
    <recommendedName>
        <fullName evidence="6">dolichyl-phosphooligosaccharide-protein glycotransferase</fullName>
        <ecNumber evidence="6">2.4.99.21</ecNumber>
    </recommendedName>
    <alternativeName>
        <fullName evidence="15">Oligosaccharyl transferase</fullName>
    </alternativeName>
</protein>
<dbReference type="GO" id="GO:0012505">
    <property type="term" value="C:endomembrane system"/>
    <property type="evidence" value="ECO:0007669"/>
    <property type="project" value="UniProtKB-SubCell"/>
</dbReference>
<evidence type="ECO:0000256" key="6">
    <source>
        <dbReference type="ARBA" id="ARBA00012602"/>
    </source>
</evidence>
<feature type="transmembrane region" description="Helical" evidence="17">
    <location>
        <begin position="215"/>
        <end position="231"/>
    </location>
</feature>
<evidence type="ECO:0000256" key="13">
    <source>
        <dbReference type="ARBA" id="ARBA00023136"/>
    </source>
</evidence>
<dbReference type="Gene3D" id="3.40.50.12610">
    <property type="match status" value="1"/>
</dbReference>
<comment type="subcellular location">
    <subcellularLocation>
        <location evidence="3">Endomembrane system</location>
        <topology evidence="3">Multi-pass membrane protein</topology>
    </subcellularLocation>
</comment>
<sequence length="736" mass="82800">MSTSRAAELLQKAATYTIKALEFFGDARIVTAVILLTAFTITLLARLTPMHWGVYLNEFDPYYEYYLSEQLLQHGNGNYFSGVAWWYHWWLENPKPRDTLFWYPEGRDLRGSSQPGPAFFGAGIYSLLNALGFQVSLYDVHAFFVPIAASFAVFTAYLLGKELKDNRTGVLSAVLIALSWAYMYRTNLGAKHEAIAIPFMLLGFYLFLKAYKKNSLLLSVLAGLSLGIVVLSWGAYLYPWNLLALVTLYWLFFHPGDTALEKTYLVTNIIITVFVATTPRFGPTTAFLSLTGFLPLATTLIAILPLTGLRVPSQLHLRQNKKIMALFIVALLALFIAGTYIGIFRGIAGRILAVVIPLAREAGVTTVAEHQVPTWNQVFDDFQTSILFALFAGYICFTRSREDFSSAFTSLFIFTAAYFSASIVRLLLLLSPAVAVTASLGLMEILDRLADAGTTLERRRTRGVQTNYRLVILLVAIILVLVFSPSILASKIPLNSHQPPLILTSSVPVVRYNYEYMDWMSALNWISENVPRDATIATWWDYGYWISVNTGRKTTCDNATIDTKQIQKIATAFMSDEATALQIFRELNVTYVVIFEPLQSLQLSNGIQVWFTMMHPALGGDMAKSPQMLKWIGRDPKDYIYGYNNGTFAYIQQGSYTIYMILPANTPQALNATLYKMIYARNIKQQVFIFDSFLQMFGGGLQGYHGPTYNIPQLEHFELVYVSEPNGWVKIFKVKG</sequence>
<evidence type="ECO:0000256" key="7">
    <source>
        <dbReference type="ARBA" id="ARBA00022676"/>
    </source>
</evidence>
<dbReference type="GO" id="GO:0016020">
    <property type="term" value="C:membrane"/>
    <property type="evidence" value="ECO:0007669"/>
    <property type="project" value="InterPro"/>
</dbReference>
<evidence type="ECO:0000256" key="5">
    <source>
        <dbReference type="ARBA" id="ARBA00010810"/>
    </source>
</evidence>
<evidence type="ECO:0000256" key="2">
    <source>
        <dbReference type="ARBA" id="ARBA00001946"/>
    </source>
</evidence>
<dbReference type="EC" id="2.4.99.21" evidence="6"/>
<feature type="domain" description="Oligosaccharyl transferase STT3 N-terminal" evidence="18">
    <location>
        <begin position="47"/>
        <end position="437"/>
    </location>
</feature>
<dbReference type="GO" id="GO:0004576">
    <property type="term" value="F:oligosaccharyl transferase activity"/>
    <property type="evidence" value="ECO:0007669"/>
    <property type="project" value="InterPro"/>
</dbReference>
<dbReference type="PANTHER" id="PTHR13872:SF1">
    <property type="entry name" value="DOLICHYL-DIPHOSPHOOLIGOSACCHARIDE--PROTEIN GLYCOSYLTRANSFERASE SUBUNIT STT3B"/>
    <property type="match status" value="1"/>
</dbReference>
<evidence type="ECO:0000256" key="11">
    <source>
        <dbReference type="ARBA" id="ARBA00022842"/>
    </source>
</evidence>
<keyword evidence="9 17" id="KW-0812">Transmembrane</keyword>
<feature type="transmembrane region" description="Helical" evidence="17">
    <location>
        <begin position="467"/>
        <end position="488"/>
    </location>
</feature>
<evidence type="ECO:0000256" key="8">
    <source>
        <dbReference type="ARBA" id="ARBA00022679"/>
    </source>
</evidence>
<dbReference type="GeneID" id="25407348"/>
<evidence type="ECO:0000256" key="15">
    <source>
        <dbReference type="ARBA" id="ARBA00030679"/>
    </source>
</evidence>
<evidence type="ECO:0000256" key="12">
    <source>
        <dbReference type="ARBA" id="ARBA00022989"/>
    </source>
</evidence>
<keyword evidence="13 17" id="KW-0472">Membrane</keyword>
<comment type="catalytic activity">
    <reaction evidence="16">
        <text>an archaeal dolichyl phosphooligosaccharide + [protein]-L-asparagine = an archaeal dolichyl phosphate + a glycoprotein with the oligosaccharide chain attached by N-beta-D-glycosyl linkage to a protein L-asparagine.</text>
        <dbReference type="EC" id="2.4.99.21"/>
    </reaction>
</comment>
<evidence type="ECO:0000313" key="21">
    <source>
        <dbReference type="Proteomes" id="UP000266720"/>
    </source>
</evidence>
<evidence type="ECO:0000259" key="19">
    <source>
        <dbReference type="Pfam" id="PF21436"/>
    </source>
</evidence>
<comment type="cofactor">
    <cofactor evidence="1">
        <name>Mn(2+)</name>
        <dbReference type="ChEBI" id="CHEBI:29035"/>
    </cofactor>
</comment>
<dbReference type="Proteomes" id="UP000266720">
    <property type="component" value="Chromosome"/>
</dbReference>
<dbReference type="GO" id="GO:0046872">
    <property type="term" value="F:metal ion binding"/>
    <property type="evidence" value="ECO:0007669"/>
    <property type="project" value="UniProtKB-KW"/>
</dbReference>
<evidence type="ECO:0000256" key="17">
    <source>
        <dbReference type="SAM" id="Phobius"/>
    </source>
</evidence>
<evidence type="ECO:0000256" key="16">
    <source>
        <dbReference type="ARBA" id="ARBA00034066"/>
    </source>
</evidence>
<dbReference type="InterPro" id="IPR003674">
    <property type="entry name" value="Oligo_trans_STT3"/>
</dbReference>
<feature type="transmembrane region" description="Helical" evidence="17">
    <location>
        <begin position="190"/>
        <end position="208"/>
    </location>
</feature>
<evidence type="ECO:0000256" key="14">
    <source>
        <dbReference type="ARBA" id="ARBA00023211"/>
    </source>
</evidence>
<dbReference type="AlphaFoldDB" id="A0A3G1A7I6"/>
<feature type="transmembrane region" description="Helical" evidence="17">
    <location>
        <begin position="29"/>
        <end position="47"/>
    </location>
</feature>
<feature type="transmembrane region" description="Helical" evidence="17">
    <location>
        <begin position="404"/>
        <end position="421"/>
    </location>
</feature>
<comment type="cofactor">
    <cofactor evidence="2">
        <name>Mg(2+)</name>
        <dbReference type="ChEBI" id="CHEBI:18420"/>
    </cofactor>
</comment>
<dbReference type="STRING" id="697581.TCARB_1936"/>
<evidence type="ECO:0000256" key="3">
    <source>
        <dbReference type="ARBA" id="ARBA00004127"/>
    </source>
</evidence>
<feature type="domain" description="STT3/PglB/AglB core" evidence="19">
    <location>
        <begin position="535"/>
        <end position="592"/>
    </location>
</feature>
<dbReference type="Pfam" id="PF21436">
    <property type="entry name" value="STT3-PglB_core"/>
    <property type="match status" value="1"/>
</dbReference>
<keyword evidence="8" id="KW-0808">Transferase</keyword>
<feature type="transmembrane region" description="Helical" evidence="17">
    <location>
        <begin position="167"/>
        <end position="184"/>
    </location>
</feature>
<keyword evidence="10" id="KW-0479">Metal-binding</keyword>
<keyword evidence="12 17" id="KW-1133">Transmembrane helix</keyword>
<keyword evidence="7" id="KW-0328">Glycosyltransferase</keyword>
<evidence type="ECO:0000256" key="10">
    <source>
        <dbReference type="ARBA" id="ARBA00022723"/>
    </source>
</evidence>
<gene>
    <name evidence="20" type="ORF">TCARB_1936</name>
</gene>
<comment type="pathway">
    <text evidence="4">Protein modification; protein glycosylation.</text>
</comment>
<evidence type="ECO:0000313" key="20">
    <source>
        <dbReference type="EMBL" id="AJB42972.1"/>
    </source>
</evidence>
<dbReference type="Pfam" id="PF02516">
    <property type="entry name" value="STT3"/>
    <property type="match status" value="1"/>
</dbReference>
<comment type="similarity">
    <text evidence="5">Belongs to the STT3 family.</text>
</comment>
<evidence type="ECO:0000256" key="9">
    <source>
        <dbReference type="ARBA" id="ARBA00022692"/>
    </source>
</evidence>
<reference evidence="21" key="1">
    <citation type="book" date="2010" name="EXTREMOPHILES" publisher="0:0-0">
        <title>Complete genome sequences of ten hyperthermophilic archaea reveal their metabolic capabilities and possible ecological roles.</title>
        <editorList>
            <person name="?"/>
        </editorList>
        <authorList>
            <person name="Ravin N.V."/>
            <person name="Mardanov A.V."/>
            <person name="Bonch-Osmolovskaya E.A."/>
            <person name="Skryabin K.G."/>
        </authorList>
    </citation>
    <scope>NUCLEOTIDE SEQUENCE [LARGE SCALE GENOMIC DNA]</scope>
    <source>
        <strain evidence="21">1505</strain>
    </source>
</reference>
<dbReference type="UniPathway" id="UPA00378"/>
<dbReference type="PANTHER" id="PTHR13872">
    <property type="entry name" value="DOLICHYL-DIPHOSPHOOLIGOSACCHARIDE--PROTEIN GLYCOSYLTRANSFERASE SUBUNIT"/>
    <property type="match status" value="1"/>
</dbReference>
<feature type="transmembrane region" description="Helical" evidence="17">
    <location>
        <begin position="323"/>
        <end position="343"/>
    </location>
</feature>
<dbReference type="InterPro" id="IPR048307">
    <property type="entry name" value="STT3_N"/>
</dbReference>
<dbReference type="EMBL" id="CP007493">
    <property type="protein sequence ID" value="AJB42972.1"/>
    <property type="molecule type" value="Genomic_DNA"/>
</dbReference>
<proteinExistence type="inferred from homology"/>
<keyword evidence="14" id="KW-0464">Manganese</keyword>
<keyword evidence="11" id="KW-0460">Magnesium</keyword>
<accession>A0A3G1A7I6</accession>
<dbReference type="RefSeq" id="WP_052887284.1">
    <property type="nucleotide sequence ID" value="NZ_CP007493.1"/>
</dbReference>
<feature type="transmembrane region" description="Helical" evidence="17">
    <location>
        <begin position="287"/>
        <end position="311"/>
    </location>
</feature>
<feature type="transmembrane region" description="Helical" evidence="17">
    <location>
        <begin position="143"/>
        <end position="160"/>
    </location>
</feature>
<evidence type="ECO:0000259" key="18">
    <source>
        <dbReference type="Pfam" id="PF02516"/>
    </source>
</evidence>
<dbReference type="KEGG" id="tcb:TCARB_1936"/>
<evidence type="ECO:0000256" key="4">
    <source>
        <dbReference type="ARBA" id="ARBA00004922"/>
    </source>
</evidence>
<name>A0A3G1A7I6_9CREN</name>